<dbReference type="Proteomes" id="UP000663846">
    <property type="component" value="Unassembled WGS sequence"/>
</dbReference>
<sequence>MKFVSFAAVLGLASLASGCTIPADWNRSAGATIRSVAKSRNVTQRLMLALFEAAWVESHVNNLNCGDRDSLGVFQQRPSQGWCSPSSLCLDVTHATNAFIDKAVNVAKPSMTPGQLAQAVQVSAYPDRYDAAESKARSIISALGGF</sequence>
<evidence type="ECO:0000313" key="2">
    <source>
        <dbReference type="EMBL" id="CAE6473477.1"/>
    </source>
</evidence>
<protein>
    <submittedName>
        <fullName evidence="2">Uncharacterized protein</fullName>
    </submittedName>
</protein>
<reference evidence="2" key="1">
    <citation type="submission" date="2021-01" db="EMBL/GenBank/DDBJ databases">
        <authorList>
            <person name="Kaushik A."/>
        </authorList>
    </citation>
    <scope>NUCLEOTIDE SEQUENCE</scope>
    <source>
        <strain evidence="2">AG1-1C</strain>
    </source>
</reference>
<evidence type="ECO:0000256" key="1">
    <source>
        <dbReference type="SAM" id="SignalP"/>
    </source>
</evidence>
<keyword evidence="1" id="KW-0732">Signal</keyword>
<accession>A0A8H3C739</accession>
<dbReference type="PROSITE" id="PS51257">
    <property type="entry name" value="PROKAR_LIPOPROTEIN"/>
    <property type="match status" value="1"/>
</dbReference>
<evidence type="ECO:0000313" key="3">
    <source>
        <dbReference type="Proteomes" id="UP000663846"/>
    </source>
</evidence>
<feature type="chain" id="PRO_5034214638" evidence="1">
    <location>
        <begin position="19"/>
        <end position="146"/>
    </location>
</feature>
<comment type="caution">
    <text evidence="2">The sequence shown here is derived from an EMBL/GenBank/DDBJ whole genome shotgun (WGS) entry which is preliminary data.</text>
</comment>
<organism evidence="2 3">
    <name type="scientific">Rhizoctonia solani</name>
    <dbReference type="NCBI Taxonomy" id="456999"/>
    <lineage>
        <taxon>Eukaryota</taxon>
        <taxon>Fungi</taxon>
        <taxon>Dikarya</taxon>
        <taxon>Basidiomycota</taxon>
        <taxon>Agaricomycotina</taxon>
        <taxon>Agaricomycetes</taxon>
        <taxon>Cantharellales</taxon>
        <taxon>Ceratobasidiaceae</taxon>
        <taxon>Rhizoctonia</taxon>
    </lineage>
</organism>
<dbReference type="AlphaFoldDB" id="A0A8H3C739"/>
<name>A0A8H3C739_9AGAM</name>
<feature type="signal peptide" evidence="1">
    <location>
        <begin position="1"/>
        <end position="18"/>
    </location>
</feature>
<gene>
    <name evidence="2" type="ORF">RDB_LOCUS180017</name>
</gene>
<dbReference type="EMBL" id="CAJMWS010001112">
    <property type="protein sequence ID" value="CAE6473477.1"/>
    <property type="molecule type" value="Genomic_DNA"/>
</dbReference>
<proteinExistence type="predicted"/>